<dbReference type="AlphaFoldDB" id="A0AAD7HAH9"/>
<dbReference type="Proteomes" id="UP001215280">
    <property type="component" value="Unassembled WGS sequence"/>
</dbReference>
<accession>A0AAD7HAH9</accession>
<evidence type="ECO:0008006" key="3">
    <source>
        <dbReference type="Google" id="ProtNLM"/>
    </source>
</evidence>
<sequence length="266" mass="29099">MSFPELPYDIVECILIHAASSGSSATLTLCQVAAWVRTIAVRELFHTVVLDSYPKHIAFLGRLAGPGTATPPAIPLGHHVRHVLVHSNGADMYAMYQLCPFLETLAIPASRLVGFSTSAPRVFPKLRSLTVLTAGPSSITDALWTNPARVLPYTTLTHLRFCALPVNPLPLERMPQLTHLALPLAGLDTPPEEHDALVQRCPALLMLVLTTEPGVPCAALASVFSVHNTRMYVCPYPEDPVAEWRREIDSGPDIWERAAQFRNSQS</sequence>
<gene>
    <name evidence="1" type="ORF">DFH07DRAFT_862667</name>
</gene>
<comment type="caution">
    <text evidence="1">The sequence shown here is derived from an EMBL/GenBank/DDBJ whole genome shotgun (WGS) entry which is preliminary data.</text>
</comment>
<keyword evidence="2" id="KW-1185">Reference proteome</keyword>
<protein>
    <recommendedName>
        <fullName evidence="3">F-box domain-containing protein</fullName>
    </recommendedName>
</protein>
<name>A0AAD7HAH9_9AGAR</name>
<reference evidence="1" key="1">
    <citation type="submission" date="2023-03" db="EMBL/GenBank/DDBJ databases">
        <title>Massive genome expansion in bonnet fungi (Mycena s.s.) driven by repeated elements and novel gene families across ecological guilds.</title>
        <authorList>
            <consortium name="Lawrence Berkeley National Laboratory"/>
            <person name="Harder C.B."/>
            <person name="Miyauchi S."/>
            <person name="Viragh M."/>
            <person name="Kuo A."/>
            <person name="Thoen E."/>
            <person name="Andreopoulos B."/>
            <person name="Lu D."/>
            <person name="Skrede I."/>
            <person name="Drula E."/>
            <person name="Henrissat B."/>
            <person name="Morin E."/>
            <person name="Kohler A."/>
            <person name="Barry K."/>
            <person name="LaButti K."/>
            <person name="Morin E."/>
            <person name="Salamov A."/>
            <person name="Lipzen A."/>
            <person name="Mereny Z."/>
            <person name="Hegedus B."/>
            <person name="Baldrian P."/>
            <person name="Stursova M."/>
            <person name="Weitz H."/>
            <person name="Taylor A."/>
            <person name="Grigoriev I.V."/>
            <person name="Nagy L.G."/>
            <person name="Martin F."/>
            <person name="Kauserud H."/>
        </authorList>
    </citation>
    <scope>NUCLEOTIDE SEQUENCE</scope>
    <source>
        <strain evidence="1">CBHHK188m</strain>
    </source>
</reference>
<evidence type="ECO:0000313" key="1">
    <source>
        <dbReference type="EMBL" id="KAJ7715720.1"/>
    </source>
</evidence>
<dbReference type="SUPFAM" id="SSF52058">
    <property type="entry name" value="L domain-like"/>
    <property type="match status" value="1"/>
</dbReference>
<proteinExistence type="predicted"/>
<dbReference type="EMBL" id="JARJLG010000343">
    <property type="protein sequence ID" value="KAJ7715720.1"/>
    <property type="molecule type" value="Genomic_DNA"/>
</dbReference>
<organism evidence="1 2">
    <name type="scientific">Mycena maculata</name>
    <dbReference type="NCBI Taxonomy" id="230809"/>
    <lineage>
        <taxon>Eukaryota</taxon>
        <taxon>Fungi</taxon>
        <taxon>Dikarya</taxon>
        <taxon>Basidiomycota</taxon>
        <taxon>Agaricomycotina</taxon>
        <taxon>Agaricomycetes</taxon>
        <taxon>Agaricomycetidae</taxon>
        <taxon>Agaricales</taxon>
        <taxon>Marasmiineae</taxon>
        <taxon>Mycenaceae</taxon>
        <taxon>Mycena</taxon>
    </lineage>
</organism>
<evidence type="ECO:0000313" key="2">
    <source>
        <dbReference type="Proteomes" id="UP001215280"/>
    </source>
</evidence>